<dbReference type="EMBL" id="ML211307">
    <property type="protein sequence ID" value="TFK84586.1"/>
    <property type="molecule type" value="Genomic_DNA"/>
</dbReference>
<proteinExistence type="predicted"/>
<name>A0A5C3P4K6_9APHY</name>
<keyword evidence="4" id="KW-1185">Reference proteome</keyword>
<accession>A0A5C3P4K6</accession>
<dbReference type="STRING" id="1314778.A0A5C3P4K6"/>
<dbReference type="Proteomes" id="UP000308197">
    <property type="component" value="Unassembled WGS sequence"/>
</dbReference>
<sequence>MAPAASKCTPEQALRYNAIALQIGRTPIYDEEGRIVPIGVPEGKSKRGFVCYIVWDGRCIGVFYNWGTVVAMTAGFTGAAFKGYRSLTEAYTGWLNGPSHTPPRWPPLVRDAMTTHPELYVLATNDTQAADETSTPPPPPAASRPSSPPSSPASLASTATFVSARSVPSPQPLKLGRSPPPSHAMPQSCSPSHIPTPSSVRSSSHSGMGNPAQPPRHLIDTPRTTTHSIASTTTSSIVVSEGRAYAVTIGDVPGVFLDKNTAFLNAGGHPGRVVRAFPTYERAQNFYAKEEQAGRVGLPCFGHALMS</sequence>
<dbReference type="InterPro" id="IPR009027">
    <property type="entry name" value="Ribosomal_bL9/RNase_H1_N"/>
</dbReference>
<protein>
    <recommendedName>
        <fullName evidence="2">Ribonuclease H1 N-terminal domain-containing protein</fullName>
    </recommendedName>
</protein>
<dbReference type="Pfam" id="PF01693">
    <property type="entry name" value="Cauli_VI"/>
    <property type="match status" value="2"/>
</dbReference>
<gene>
    <name evidence="3" type="ORF">K466DRAFT_601889</name>
</gene>
<evidence type="ECO:0000313" key="4">
    <source>
        <dbReference type="Proteomes" id="UP000308197"/>
    </source>
</evidence>
<evidence type="ECO:0000256" key="1">
    <source>
        <dbReference type="SAM" id="MobiDB-lite"/>
    </source>
</evidence>
<evidence type="ECO:0000259" key="2">
    <source>
        <dbReference type="Pfam" id="PF01693"/>
    </source>
</evidence>
<reference evidence="3 4" key="1">
    <citation type="journal article" date="2019" name="Nat. Ecol. Evol.">
        <title>Megaphylogeny resolves global patterns of mushroom evolution.</title>
        <authorList>
            <person name="Varga T."/>
            <person name="Krizsan K."/>
            <person name="Foldi C."/>
            <person name="Dima B."/>
            <person name="Sanchez-Garcia M."/>
            <person name="Sanchez-Ramirez S."/>
            <person name="Szollosi G.J."/>
            <person name="Szarkandi J.G."/>
            <person name="Papp V."/>
            <person name="Albert L."/>
            <person name="Andreopoulos W."/>
            <person name="Angelini C."/>
            <person name="Antonin V."/>
            <person name="Barry K.W."/>
            <person name="Bougher N.L."/>
            <person name="Buchanan P."/>
            <person name="Buyck B."/>
            <person name="Bense V."/>
            <person name="Catcheside P."/>
            <person name="Chovatia M."/>
            <person name="Cooper J."/>
            <person name="Damon W."/>
            <person name="Desjardin D."/>
            <person name="Finy P."/>
            <person name="Geml J."/>
            <person name="Haridas S."/>
            <person name="Hughes K."/>
            <person name="Justo A."/>
            <person name="Karasinski D."/>
            <person name="Kautmanova I."/>
            <person name="Kiss B."/>
            <person name="Kocsube S."/>
            <person name="Kotiranta H."/>
            <person name="LaButti K.M."/>
            <person name="Lechner B.E."/>
            <person name="Liimatainen K."/>
            <person name="Lipzen A."/>
            <person name="Lukacs Z."/>
            <person name="Mihaltcheva S."/>
            <person name="Morgado L.N."/>
            <person name="Niskanen T."/>
            <person name="Noordeloos M.E."/>
            <person name="Ohm R.A."/>
            <person name="Ortiz-Santana B."/>
            <person name="Ovrebo C."/>
            <person name="Racz N."/>
            <person name="Riley R."/>
            <person name="Savchenko A."/>
            <person name="Shiryaev A."/>
            <person name="Soop K."/>
            <person name="Spirin V."/>
            <person name="Szebenyi C."/>
            <person name="Tomsovsky M."/>
            <person name="Tulloss R.E."/>
            <person name="Uehling J."/>
            <person name="Grigoriev I.V."/>
            <person name="Vagvolgyi C."/>
            <person name="Papp T."/>
            <person name="Martin F.M."/>
            <person name="Miettinen O."/>
            <person name="Hibbett D.S."/>
            <person name="Nagy L.G."/>
        </authorList>
    </citation>
    <scope>NUCLEOTIDE SEQUENCE [LARGE SCALE GENOMIC DNA]</scope>
    <source>
        <strain evidence="3 4">HHB13444</strain>
    </source>
</reference>
<dbReference type="SUPFAM" id="SSF55658">
    <property type="entry name" value="L9 N-domain-like"/>
    <property type="match status" value="2"/>
</dbReference>
<dbReference type="InterPro" id="IPR037056">
    <property type="entry name" value="RNase_H1_N_sf"/>
</dbReference>
<feature type="compositionally biased region" description="Pro residues" evidence="1">
    <location>
        <begin position="135"/>
        <end position="151"/>
    </location>
</feature>
<evidence type="ECO:0000313" key="3">
    <source>
        <dbReference type="EMBL" id="TFK84586.1"/>
    </source>
</evidence>
<feature type="region of interest" description="Disordered" evidence="1">
    <location>
        <begin position="128"/>
        <end position="223"/>
    </location>
</feature>
<feature type="domain" description="Ribonuclease H1 N-terminal" evidence="2">
    <location>
        <begin position="244"/>
        <end position="286"/>
    </location>
</feature>
<organism evidence="3 4">
    <name type="scientific">Polyporus arcularius HHB13444</name>
    <dbReference type="NCBI Taxonomy" id="1314778"/>
    <lineage>
        <taxon>Eukaryota</taxon>
        <taxon>Fungi</taxon>
        <taxon>Dikarya</taxon>
        <taxon>Basidiomycota</taxon>
        <taxon>Agaricomycotina</taxon>
        <taxon>Agaricomycetes</taxon>
        <taxon>Polyporales</taxon>
        <taxon>Polyporaceae</taxon>
        <taxon>Polyporus</taxon>
    </lineage>
</organism>
<dbReference type="InParanoid" id="A0A5C3P4K6"/>
<dbReference type="InterPro" id="IPR011320">
    <property type="entry name" value="RNase_H1_N"/>
</dbReference>
<dbReference type="AlphaFoldDB" id="A0A5C3P4K6"/>
<feature type="domain" description="Ribonuclease H1 N-terminal" evidence="2">
    <location>
        <begin position="52"/>
        <end position="91"/>
    </location>
</feature>
<feature type="compositionally biased region" description="Low complexity" evidence="1">
    <location>
        <begin position="192"/>
        <end position="206"/>
    </location>
</feature>
<dbReference type="Gene3D" id="3.40.970.10">
    <property type="entry name" value="Ribonuclease H1, N-terminal domain"/>
    <property type="match status" value="1"/>
</dbReference>